<dbReference type="AlphaFoldDB" id="A0A3L7JG70"/>
<organism evidence="2 3">
    <name type="scientific">Notoacmeibacter ruber</name>
    <dbReference type="NCBI Taxonomy" id="2670375"/>
    <lineage>
        <taxon>Bacteria</taxon>
        <taxon>Pseudomonadati</taxon>
        <taxon>Pseudomonadota</taxon>
        <taxon>Alphaproteobacteria</taxon>
        <taxon>Hyphomicrobiales</taxon>
        <taxon>Notoacmeibacteraceae</taxon>
        <taxon>Notoacmeibacter</taxon>
    </lineage>
</organism>
<dbReference type="Gene3D" id="3.10.129.10">
    <property type="entry name" value="Hotdog Thioesterase"/>
    <property type="match status" value="1"/>
</dbReference>
<dbReference type="EMBL" id="RCWN01000001">
    <property type="protein sequence ID" value="RLQ88611.1"/>
    <property type="molecule type" value="Genomic_DNA"/>
</dbReference>
<dbReference type="InterPro" id="IPR029069">
    <property type="entry name" value="HotDog_dom_sf"/>
</dbReference>
<comment type="caution">
    <text evidence="2">The sequence shown here is derived from an EMBL/GenBank/DDBJ whole genome shotgun (WGS) entry which is preliminary data.</text>
</comment>
<keyword evidence="3" id="KW-1185">Reference proteome</keyword>
<dbReference type="RefSeq" id="WP_121645577.1">
    <property type="nucleotide sequence ID" value="NZ_RCWN01000001.1"/>
</dbReference>
<keyword evidence="1" id="KW-0472">Membrane</keyword>
<name>A0A3L7JG70_9HYPH</name>
<dbReference type="SUPFAM" id="SSF54637">
    <property type="entry name" value="Thioesterase/thiol ester dehydrase-isomerase"/>
    <property type="match status" value="1"/>
</dbReference>
<gene>
    <name evidence="2" type="ORF">D8780_10715</name>
</gene>
<sequence length="156" mass="18282">MKPAMLRRGMNFWPPFFFAGIRVTHIAEDWRTVDVELRQRRLNMNYVGVHFGGSIFSMTDPFLMLMLMNILPRDYTIWDKSARIDFLKPGKGTLRTKIRVTDEMLEEVRAATPNESDVFRPTWSILVEDAEGVTVAKIDKTLHIRRRKDERRRLGG</sequence>
<keyword evidence="1" id="KW-1133">Transmembrane helix</keyword>
<protein>
    <submittedName>
        <fullName evidence="2">DUF4442 domain-containing protein</fullName>
    </submittedName>
</protein>
<keyword evidence="1" id="KW-0812">Transmembrane</keyword>
<evidence type="ECO:0000313" key="2">
    <source>
        <dbReference type="EMBL" id="RLQ88611.1"/>
    </source>
</evidence>
<evidence type="ECO:0000313" key="3">
    <source>
        <dbReference type="Proteomes" id="UP000281094"/>
    </source>
</evidence>
<proteinExistence type="predicted"/>
<dbReference type="Proteomes" id="UP000281094">
    <property type="component" value="Unassembled WGS sequence"/>
</dbReference>
<accession>A0A3L7JG70</accession>
<dbReference type="Pfam" id="PF14539">
    <property type="entry name" value="DUF4442"/>
    <property type="match status" value="1"/>
</dbReference>
<dbReference type="InterPro" id="IPR027961">
    <property type="entry name" value="DUF4442"/>
</dbReference>
<reference evidence="2 3" key="1">
    <citation type="submission" date="2018-10" db="EMBL/GenBank/DDBJ databases">
        <title>Notoacmeibacter sp. M2BS9Y-3-1, whole genome shotgun sequence.</title>
        <authorList>
            <person name="Tuo L."/>
        </authorList>
    </citation>
    <scope>NUCLEOTIDE SEQUENCE [LARGE SCALE GENOMIC DNA]</scope>
    <source>
        <strain evidence="2 3">M2BS9Y-3-1</strain>
    </source>
</reference>
<feature type="transmembrane region" description="Helical" evidence="1">
    <location>
        <begin position="50"/>
        <end position="71"/>
    </location>
</feature>
<evidence type="ECO:0000256" key="1">
    <source>
        <dbReference type="SAM" id="Phobius"/>
    </source>
</evidence>